<accession>A0A167MFJ4</accession>
<sequence length="363" mass="40150">MDLVLTPSLPSSPAFPSQLSPASSTDDVGKLIGDVKQALDLWRDFTGDSKSRKSTGDTISTLDLGADKPIKEEDVAEGSGEKKMKDIVVTVDDLRALKKILAVVRAKEMDGASLSAQELGELLGVDKVCWSTRPAHVHQVLTFAQSNEDEPERAQAAPEDIEDDVDQIADDEVKPQVVAVPQAVAAPQAPEVVDVEELLALREPQINLLAASPMALEHEKIRQRTLGMSVGFAEQEEAYATYDIQVIEGLKLALRAKLEDEFKEGRRRGKLISRMQRVKASWKERRTQWYGQYHYRKAMTKQWMADTATTTWEVTKKYGKKYGPVILKALGILFIMALLKYLGFSTFERFAALVTGAWASASG</sequence>
<keyword evidence="2" id="KW-0812">Transmembrane</keyword>
<dbReference type="OrthoDB" id="10662231at2759"/>
<name>A0A167MFJ4_CALVF</name>
<feature type="compositionally biased region" description="Polar residues" evidence="1">
    <location>
        <begin position="8"/>
        <end position="26"/>
    </location>
</feature>
<proteinExistence type="predicted"/>
<gene>
    <name evidence="3" type="ORF">CALVIDRAFT_527348</name>
</gene>
<feature type="region of interest" description="Disordered" evidence="1">
    <location>
        <begin position="1"/>
        <end position="27"/>
    </location>
</feature>
<keyword evidence="2" id="KW-0472">Membrane</keyword>
<evidence type="ECO:0000313" key="3">
    <source>
        <dbReference type="EMBL" id="KZO96660.1"/>
    </source>
</evidence>
<reference evidence="3 4" key="1">
    <citation type="journal article" date="2016" name="Mol. Biol. Evol.">
        <title>Comparative Genomics of Early-Diverging Mushroom-Forming Fungi Provides Insights into the Origins of Lignocellulose Decay Capabilities.</title>
        <authorList>
            <person name="Nagy L.G."/>
            <person name="Riley R."/>
            <person name="Tritt A."/>
            <person name="Adam C."/>
            <person name="Daum C."/>
            <person name="Floudas D."/>
            <person name="Sun H."/>
            <person name="Yadav J.S."/>
            <person name="Pangilinan J."/>
            <person name="Larsson K.H."/>
            <person name="Matsuura K."/>
            <person name="Barry K."/>
            <person name="Labutti K."/>
            <person name="Kuo R."/>
            <person name="Ohm R.A."/>
            <person name="Bhattacharya S.S."/>
            <person name="Shirouzu T."/>
            <person name="Yoshinaga Y."/>
            <person name="Martin F.M."/>
            <person name="Grigoriev I.V."/>
            <person name="Hibbett D.S."/>
        </authorList>
    </citation>
    <scope>NUCLEOTIDE SEQUENCE [LARGE SCALE GENOMIC DNA]</scope>
    <source>
        <strain evidence="3 4">TUFC12733</strain>
    </source>
</reference>
<dbReference type="Proteomes" id="UP000076738">
    <property type="component" value="Unassembled WGS sequence"/>
</dbReference>
<evidence type="ECO:0000256" key="1">
    <source>
        <dbReference type="SAM" id="MobiDB-lite"/>
    </source>
</evidence>
<evidence type="ECO:0000256" key="2">
    <source>
        <dbReference type="SAM" id="Phobius"/>
    </source>
</evidence>
<keyword evidence="2" id="KW-1133">Transmembrane helix</keyword>
<feature type="transmembrane region" description="Helical" evidence="2">
    <location>
        <begin position="325"/>
        <end position="344"/>
    </location>
</feature>
<evidence type="ECO:0000313" key="4">
    <source>
        <dbReference type="Proteomes" id="UP000076738"/>
    </source>
</evidence>
<dbReference type="AlphaFoldDB" id="A0A167MFJ4"/>
<dbReference type="EMBL" id="KV417283">
    <property type="protein sequence ID" value="KZO96660.1"/>
    <property type="molecule type" value="Genomic_DNA"/>
</dbReference>
<protein>
    <submittedName>
        <fullName evidence="3">Uncharacterized protein</fullName>
    </submittedName>
</protein>
<organism evidence="3 4">
    <name type="scientific">Calocera viscosa (strain TUFC12733)</name>
    <dbReference type="NCBI Taxonomy" id="1330018"/>
    <lineage>
        <taxon>Eukaryota</taxon>
        <taxon>Fungi</taxon>
        <taxon>Dikarya</taxon>
        <taxon>Basidiomycota</taxon>
        <taxon>Agaricomycotina</taxon>
        <taxon>Dacrymycetes</taxon>
        <taxon>Dacrymycetales</taxon>
        <taxon>Dacrymycetaceae</taxon>
        <taxon>Calocera</taxon>
    </lineage>
</organism>
<keyword evidence="4" id="KW-1185">Reference proteome</keyword>